<reference evidence="1 2" key="1">
    <citation type="submission" date="2022-01" db="EMBL/GenBank/DDBJ databases">
        <title>A chromosomal length assembly of Cordylochernes scorpioides.</title>
        <authorList>
            <person name="Zeh D."/>
            <person name="Zeh J."/>
        </authorList>
    </citation>
    <scope>NUCLEOTIDE SEQUENCE [LARGE SCALE GENOMIC DNA]</scope>
    <source>
        <strain evidence="1">IN4F17</strain>
        <tissue evidence="1">Whole Body</tissue>
    </source>
</reference>
<dbReference type="Proteomes" id="UP001235939">
    <property type="component" value="Chromosome 14"/>
</dbReference>
<evidence type="ECO:0000313" key="1">
    <source>
        <dbReference type="EMBL" id="UYV76487.1"/>
    </source>
</evidence>
<name>A0ABY6L8E1_9ARAC</name>
<gene>
    <name evidence="1" type="ORF">LAZ67_14000620</name>
</gene>
<evidence type="ECO:0000313" key="2">
    <source>
        <dbReference type="Proteomes" id="UP001235939"/>
    </source>
</evidence>
<dbReference type="EMBL" id="CP092876">
    <property type="protein sequence ID" value="UYV76487.1"/>
    <property type="molecule type" value="Genomic_DNA"/>
</dbReference>
<keyword evidence="2" id="KW-1185">Reference proteome</keyword>
<proteinExistence type="predicted"/>
<protein>
    <submittedName>
        <fullName evidence="1">Uncharacterized protein</fullName>
    </submittedName>
</protein>
<organism evidence="1 2">
    <name type="scientific">Cordylochernes scorpioides</name>
    <dbReference type="NCBI Taxonomy" id="51811"/>
    <lineage>
        <taxon>Eukaryota</taxon>
        <taxon>Metazoa</taxon>
        <taxon>Ecdysozoa</taxon>
        <taxon>Arthropoda</taxon>
        <taxon>Chelicerata</taxon>
        <taxon>Arachnida</taxon>
        <taxon>Pseudoscorpiones</taxon>
        <taxon>Cheliferoidea</taxon>
        <taxon>Chernetidae</taxon>
        <taxon>Cordylochernes</taxon>
    </lineage>
</organism>
<accession>A0ABY6L8E1</accession>
<sequence length="117" mass="13461">MGTSEALYWTRQQQQYSIHTQDRGHCCCCDRDAWGHLRLFIGHDNNNNTVYTPKIVDIATAVIEIIHTQDSGHCCCCDRDEWRHLRLFIGHDNNNNTVYTPKIVDIDAAVIEMNGDI</sequence>